<evidence type="ECO:0000313" key="2">
    <source>
        <dbReference type="Proteomes" id="UP001194469"/>
    </source>
</evidence>
<sequence length="259" mass="29072">MTDQREEMVSALQDEVLSEMAETFFAARKAVDDEMELFRSREEELRRAARRALCHAGWLTNLLTGADMAGQLWHALGVPVDFMRLTDGADACPHRDVPFAWTRSGRYEKLLLEVYEDTWRAFDDYINGTAATIPERPGKVRKLGYRRYRLWAAEINRMVAKANSDHSPSCVLGMARSLDVEGQERMKVAGSGMEGYSCSLDATLALPCLDEGVPQLPDLPELPPPSAAACSLRALARRVWNERRDRAAEALARVEQAQE</sequence>
<organism evidence="1 2">
    <name type="scientific">Nitratidesulfovibrio oxamicus</name>
    <dbReference type="NCBI Taxonomy" id="32016"/>
    <lineage>
        <taxon>Bacteria</taxon>
        <taxon>Pseudomonadati</taxon>
        <taxon>Thermodesulfobacteriota</taxon>
        <taxon>Desulfovibrionia</taxon>
        <taxon>Desulfovibrionales</taxon>
        <taxon>Desulfovibrionaceae</taxon>
        <taxon>Nitratidesulfovibrio</taxon>
    </lineage>
</organism>
<name>A0ABS0J3P0_9BACT</name>
<protein>
    <submittedName>
        <fullName evidence="1">Uncharacterized protein</fullName>
    </submittedName>
</protein>
<dbReference type="EMBL" id="VRYY01000216">
    <property type="protein sequence ID" value="MBG3877052.1"/>
    <property type="molecule type" value="Genomic_DNA"/>
</dbReference>
<keyword evidence="2" id="KW-1185">Reference proteome</keyword>
<dbReference type="Proteomes" id="UP001194469">
    <property type="component" value="Unassembled WGS sequence"/>
</dbReference>
<proteinExistence type="predicted"/>
<reference evidence="1 2" key="1">
    <citation type="submission" date="2019-08" db="EMBL/GenBank/DDBJ databases">
        <authorList>
            <person name="Luo N."/>
        </authorList>
    </citation>
    <scope>NUCLEOTIDE SEQUENCE [LARGE SCALE GENOMIC DNA]</scope>
    <source>
        <strain evidence="1 2">NCIMB 9442</strain>
    </source>
</reference>
<accession>A0ABS0J3P0</accession>
<comment type="caution">
    <text evidence="1">The sequence shown here is derived from an EMBL/GenBank/DDBJ whole genome shotgun (WGS) entry which is preliminary data.</text>
</comment>
<gene>
    <name evidence="1" type="ORF">FVW20_08515</name>
</gene>
<dbReference type="RefSeq" id="WP_196609086.1">
    <property type="nucleotide sequence ID" value="NZ_VRYY01000216.1"/>
</dbReference>
<evidence type="ECO:0000313" key="1">
    <source>
        <dbReference type="EMBL" id="MBG3877052.1"/>
    </source>
</evidence>